<keyword evidence="3" id="KW-1185">Reference proteome</keyword>
<proteinExistence type="predicted"/>
<feature type="compositionally biased region" description="Polar residues" evidence="1">
    <location>
        <begin position="123"/>
        <end position="134"/>
    </location>
</feature>
<feature type="compositionally biased region" description="Polar residues" evidence="1">
    <location>
        <begin position="348"/>
        <end position="358"/>
    </location>
</feature>
<dbReference type="Proteomes" id="UP000814176">
    <property type="component" value="Unassembled WGS sequence"/>
</dbReference>
<gene>
    <name evidence="2" type="ORF">C8Q71DRAFT_90875</name>
</gene>
<protein>
    <submittedName>
        <fullName evidence="2">Uncharacterized protein</fullName>
    </submittedName>
</protein>
<name>A0ABQ8KDR3_9APHY</name>
<evidence type="ECO:0000256" key="1">
    <source>
        <dbReference type="SAM" id="MobiDB-lite"/>
    </source>
</evidence>
<accession>A0ABQ8KDR3</accession>
<dbReference type="GeneID" id="72009739"/>
<reference evidence="2 3" key="1">
    <citation type="journal article" date="2021" name="Environ. Microbiol.">
        <title>Gene family expansions and transcriptome signatures uncover fungal adaptations to wood decay.</title>
        <authorList>
            <person name="Hage H."/>
            <person name="Miyauchi S."/>
            <person name="Viragh M."/>
            <person name="Drula E."/>
            <person name="Min B."/>
            <person name="Chaduli D."/>
            <person name="Navarro D."/>
            <person name="Favel A."/>
            <person name="Norest M."/>
            <person name="Lesage-Meessen L."/>
            <person name="Balint B."/>
            <person name="Merenyi Z."/>
            <person name="de Eugenio L."/>
            <person name="Morin E."/>
            <person name="Martinez A.T."/>
            <person name="Baldrian P."/>
            <person name="Stursova M."/>
            <person name="Martinez M.J."/>
            <person name="Novotny C."/>
            <person name="Magnuson J.K."/>
            <person name="Spatafora J.W."/>
            <person name="Maurice S."/>
            <person name="Pangilinan J."/>
            <person name="Andreopoulos W."/>
            <person name="LaButti K."/>
            <person name="Hundley H."/>
            <person name="Na H."/>
            <person name="Kuo A."/>
            <person name="Barry K."/>
            <person name="Lipzen A."/>
            <person name="Henrissat B."/>
            <person name="Riley R."/>
            <person name="Ahrendt S."/>
            <person name="Nagy L.G."/>
            <person name="Grigoriev I.V."/>
            <person name="Martin F."/>
            <person name="Rosso M.N."/>
        </authorList>
    </citation>
    <scope>NUCLEOTIDE SEQUENCE [LARGE SCALE GENOMIC DNA]</scope>
    <source>
        <strain evidence="2 3">CIRM-BRFM 1785</strain>
    </source>
</reference>
<comment type="caution">
    <text evidence="2">The sequence shown here is derived from an EMBL/GenBank/DDBJ whole genome shotgun (WGS) entry which is preliminary data.</text>
</comment>
<organism evidence="2 3">
    <name type="scientific">Rhodofomes roseus</name>
    <dbReference type="NCBI Taxonomy" id="34475"/>
    <lineage>
        <taxon>Eukaryota</taxon>
        <taxon>Fungi</taxon>
        <taxon>Dikarya</taxon>
        <taxon>Basidiomycota</taxon>
        <taxon>Agaricomycotina</taxon>
        <taxon>Agaricomycetes</taxon>
        <taxon>Polyporales</taxon>
        <taxon>Rhodofomes</taxon>
    </lineage>
</organism>
<dbReference type="RefSeq" id="XP_047778058.1">
    <property type="nucleotide sequence ID" value="XM_047929007.1"/>
</dbReference>
<evidence type="ECO:0000313" key="3">
    <source>
        <dbReference type="Proteomes" id="UP000814176"/>
    </source>
</evidence>
<feature type="region of interest" description="Disordered" evidence="1">
    <location>
        <begin position="337"/>
        <end position="358"/>
    </location>
</feature>
<dbReference type="EMBL" id="JADCUA010000012">
    <property type="protein sequence ID" value="KAH9835681.1"/>
    <property type="molecule type" value="Genomic_DNA"/>
</dbReference>
<feature type="region of interest" description="Disordered" evidence="1">
    <location>
        <begin position="1"/>
        <end position="20"/>
    </location>
</feature>
<sequence>MVDSRSLRANPRPSSKGATLDSNLRLRGLIITVRRRASSVPVELARDSERLRVTAGSLKRKRTSARESMQDEGIFLPYTSTQPIAGPSRRLTLNMPAIDEQRSAGEYAPADGGVQEIGLLTPAPSQSKFTSKPQSTRRRTSTATSKKDKGKQKATPDDAPSEDDTESVRSAPETSRPAKRRRTSRSGGLDGQLPNDPLSDRTPHPQSSDDMEEDTYSEAELEASFQLLDISDVAALSTIPIDPTISLPISEKEGSLYVPPAVARIIDTLKHALVLERTARQRAEERYGDELRRRVHAELVTDMLTQKNAVLEVETRVWANAAADTFAEQFATLQGSPSGASVEAGAAPSTSTQLMSMPQPSVVSTNTLGLSVPQGDGRTQDVLQRAAGQCACWSAFVHVPKSFAFSLAVQQFFEQLIPMPVPNQQRMS</sequence>
<feature type="compositionally biased region" description="Acidic residues" evidence="1">
    <location>
        <begin position="209"/>
        <end position="218"/>
    </location>
</feature>
<evidence type="ECO:0000313" key="2">
    <source>
        <dbReference type="EMBL" id="KAH9835681.1"/>
    </source>
</evidence>
<feature type="region of interest" description="Disordered" evidence="1">
    <location>
        <begin position="116"/>
        <end position="218"/>
    </location>
</feature>